<keyword evidence="4 7" id="KW-0812">Transmembrane</keyword>
<keyword evidence="5 7" id="KW-1133">Transmembrane helix</keyword>
<feature type="transmembrane region" description="Helical" evidence="7">
    <location>
        <begin position="227"/>
        <end position="246"/>
    </location>
</feature>
<keyword evidence="6 7" id="KW-0472">Membrane</keyword>
<evidence type="ECO:0000313" key="9">
    <source>
        <dbReference type="EMBL" id="MEM5535234.1"/>
    </source>
</evidence>
<dbReference type="Pfam" id="PF00482">
    <property type="entry name" value="T2SSF"/>
    <property type="match status" value="2"/>
</dbReference>
<feature type="transmembrane region" description="Helical" evidence="7">
    <location>
        <begin position="258"/>
        <end position="279"/>
    </location>
</feature>
<dbReference type="Proteomes" id="UP001449225">
    <property type="component" value="Unassembled WGS sequence"/>
</dbReference>
<organism evidence="9 10">
    <name type="scientific">Neptuniibacter pectenicola</name>
    <dbReference type="NCBI Taxonomy" id="1806669"/>
    <lineage>
        <taxon>Bacteria</taxon>
        <taxon>Pseudomonadati</taxon>
        <taxon>Pseudomonadota</taxon>
        <taxon>Gammaproteobacteria</taxon>
        <taxon>Oceanospirillales</taxon>
        <taxon>Oceanospirillaceae</taxon>
        <taxon>Neptuniibacter</taxon>
    </lineage>
</organism>
<evidence type="ECO:0000256" key="4">
    <source>
        <dbReference type="ARBA" id="ARBA00022692"/>
    </source>
</evidence>
<sequence length="404" mass="44603">MKFSYNGISTSGEARSGSISAVDHDAAIAKLQQKGIYITDIRESVSKQGKAQPSVGLWDEISAFLPIKNSQKIFFFRQFALMLRSGLSVSEGLDILRGIQRGGMRRIIDDMNDHISAGRSFSQAMEKHEGVFTPLALHMIRSAEASGELEPALVRIADFMERQAEIKSQLISTMTYPAVVLLMTVGVFVFLMTTVIPKFAAFFEKTGRIPPAEMLQMIGISSFIHQYWWLIIVVLTVISISIYLVYKHPKGRLWIDFILLKTPLIGSMISATAMSQITWGLTSMLQSGISVVQSLQIISSLISNKVIARDISQAADDILCGDDMGKSFRKPYIEGLIQEMTLVGERTGNMVQVMEDAGGFYEERVRSITKALAGAMEPISILLIGGVVGYVYYGFFKSMFAVSG</sequence>
<dbReference type="InterPro" id="IPR018076">
    <property type="entry name" value="T2SS_GspF_dom"/>
</dbReference>
<feature type="domain" description="Type II secretion system protein GspF" evidence="8">
    <location>
        <begin position="75"/>
        <end position="197"/>
    </location>
</feature>
<gene>
    <name evidence="9" type="ORF">WNY58_02400</name>
</gene>
<keyword evidence="10" id="KW-1185">Reference proteome</keyword>
<dbReference type="InterPro" id="IPR003004">
    <property type="entry name" value="GspF/PilC"/>
</dbReference>
<evidence type="ECO:0000256" key="2">
    <source>
        <dbReference type="ARBA" id="ARBA00005745"/>
    </source>
</evidence>
<accession>A0ABU9TPP8</accession>
<comment type="subcellular location">
    <subcellularLocation>
        <location evidence="1">Cell membrane</location>
        <topology evidence="1">Multi-pass membrane protein</topology>
    </subcellularLocation>
</comment>
<evidence type="ECO:0000256" key="3">
    <source>
        <dbReference type="ARBA" id="ARBA00022475"/>
    </source>
</evidence>
<feature type="domain" description="Type II secretion system protein GspF" evidence="8">
    <location>
        <begin position="281"/>
        <end position="395"/>
    </location>
</feature>
<dbReference type="PRINTS" id="PR00812">
    <property type="entry name" value="BCTERIALGSPF"/>
</dbReference>
<comment type="similarity">
    <text evidence="2">Belongs to the GSP F family.</text>
</comment>
<dbReference type="RefSeq" id="WP_342853596.1">
    <property type="nucleotide sequence ID" value="NZ_JBBMRA010000001.1"/>
</dbReference>
<evidence type="ECO:0000256" key="6">
    <source>
        <dbReference type="ARBA" id="ARBA00023136"/>
    </source>
</evidence>
<protein>
    <submittedName>
        <fullName evidence="9">Type II secretion system F family protein</fullName>
    </submittedName>
</protein>
<dbReference type="PANTHER" id="PTHR30012:SF0">
    <property type="entry name" value="TYPE II SECRETION SYSTEM PROTEIN F-RELATED"/>
    <property type="match status" value="1"/>
</dbReference>
<proteinExistence type="inferred from homology"/>
<evidence type="ECO:0000256" key="5">
    <source>
        <dbReference type="ARBA" id="ARBA00022989"/>
    </source>
</evidence>
<comment type="caution">
    <text evidence="9">The sequence shown here is derived from an EMBL/GenBank/DDBJ whole genome shotgun (WGS) entry which is preliminary data.</text>
</comment>
<dbReference type="PANTHER" id="PTHR30012">
    <property type="entry name" value="GENERAL SECRETION PATHWAY PROTEIN"/>
    <property type="match status" value="1"/>
</dbReference>
<feature type="transmembrane region" description="Helical" evidence="7">
    <location>
        <begin position="371"/>
        <end position="393"/>
    </location>
</feature>
<dbReference type="EMBL" id="JBBMRA010000001">
    <property type="protein sequence ID" value="MEM5535234.1"/>
    <property type="molecule type" value="Genomic_DNA"/>
</dbReference>
<feature type="transmembrane region" description="Helical" evidence="7">
    <location>
        <begin position="176"/>
        <end position="196"/>
    </location>
</feature>
<keyword evidence="3" id="KW-1003">Cell membrane</keyword>
<name>A0ABU9TPP8_9GAMM</name>
<evidence type="ECO:0000256" key="7">
    <source>
        <dbReference type="SAM" id="Phobius"/>
    </source>
</evidence>
<dbReference type="InterPro" id="IPR042094">
    <property type="entry name" value="T2SS_GspF_sf"/>
</dbReference>
<evidence type="ECO:0000256" key="1">
    <source>
        <dbReference type="ARBA" id="ARBA00004651"/>
    </source>
</evidence>
<evidence type="ECO:0000313" key="10">
    <source>
        <dbReference type="Proteomes" id="UP001449225"/>
    </source>
</evidence>
<reference evidence="9 10" key="1">
    <citation type="submission" date="2024-03" db="EMBL/GenBank/DDBJ databases">
        <title>Community enrichment and isolation of bacterial strains for fucoidan degradation.</title>
        <authorList>
            <person name="Sichert A."/>
        </authorList>
    </citation>
    <scope>NUCLEOTIDE SEQUENCE [LARGE SCALE GENOMIC DNA]</scope>
    <source>
        <strain evidence="9 10">AS76</strain>
    </source>
</reference>
<evidence type="ECO:0000259" key="8">
    <source>
        <dbReference type="Pfam" id="PF00482"/>
    </source>
</evidence>
<dbReference type="Gene3D" id="1.20.81.30">
    <property type="entry name" value="Type II secretion system (T2SS), domain F"/>
    <property type="match status" value="2"/>
</dbReference>